<proteinExistence type="predicted"/>
<dbReference type="AlphaFoldDB" id="A0AAI8QB00"/>
<evidence type="ECO:0008006" key="3">
    <source>
        <dbReference type="Google" id="ProtNLM"/>
    </source>
</evidence>
<protein>
    <recommendedName>
        <fullName evidence="3">NUDIX hydrolase</fullName>
    </recommendedName>
</protein>
<dbReference type="Proteomes" id="UP000007886">
    <property type="component" value="Chromosome"/>
</dbReference>
<accession>A0AAI8QB00</accession>
<evidence type="ECO:0000313" key="2">
    <source>
        <dbReference type="Proteomes" id="UP000007886"/>
    </source>
</evidence>
<sequence length="234" mass="25929">MTLLVIHRVTTLDLAVRPIVWPFAEERRAEIAAHFAEKQRERPKIWNGRVLLGRDAVFTDGHLAATYFETDFASFLAWRDWGFPDKTVFNGFGMGALRASDGAFIMGEMAQHTANAGRIYFPSGTPDLDDVRDGALDIPGSVARELGEETGLTEGDYQAEPGWHCVVTGPSIAMMQVLNLHMPGEAARARIEANLAREVEPELSAIHLVRGMSDLTPTMPRFVTAFIEQQFASR</sequence>
<evidence type="ECO:0000313" key="1">
    <source>
        <dbReference type="EMBL" id="BAL75068.1"/>
    </source>
</evidence>
<name>A0AAI8QB00_9BRAD</name>
<dbReference type="InterPro" id="IPR015797">
    <property type="entry name" value="NUDIX_hydrolase-like_dom_sf"/>
</dbReference>
<dbReference type="RefSeq" id="WP_015684399.1">
    <property type="nucleotide sequence ID" value="NC_017082.1"/>
</dbReference>
<dbReference type="EMBL" id="AP012279">
    <property type="protein sequence ID" value="BAL75068.1"/>
    <property type="molecule type" value="Genomic_DNA"/>
</dbReference>
<dbReference type="SUPFAM" id="SSF55811">
    <property type="entry name" value="Nudix"/>
    <property type="match status" value="1"/>
</dbReference>
<gene>
    <name evidence="1" type="ORF">S23_18540</name>
</gene>
<dbReference type="KEGG" id="brs:S23_18540"/>
<reference evidence="1 2" key="1">
    <citation type="journal article" date="2012" name="Microbes Environ.">
        <title>Complete genome sequence of Bradyrhizobium sp. S23321: insights into symbiosis evolution in soil oligotrophs.</title>
        <authorList>
            <person name="Okubo T."/>
            <person name="Tsukui T."/>
            <person name="Maita H."/>
            <person name="Okamoto S."/>
            <person name="Oshima K."/>
            <person name="Fujisawa T."/>
            <person name="Saito A."/>
            <person name="Futamata H."/>
            <person name="Hattori R."/>
            <person name="Shimomura Y."/>
            <person name="Haruta S."/>
            <person name="Morimoto S."/>
            <person name="Wang Y."/>
            <person name="Sakai Y."/>
            <person name="Hattori M."/>
            <person name="Aizawa S."/>
            <person name="Nagashima K.V.P."/>
            <person name="Masuda S."/>
            <person name="Hattori T."/>
            <person name="Yamashita A."/>
            <person name="Bao Z."/>
            <person name="Hayatsu M."/>
            <person name="Kajiya-Kanegae H."/>
            <person name="Yoshinaga I."/>
            <person name="Sakamoto K."/>
            <person name="Toyota K."/>
            <person name="Nakao M."/>
            <person name="Kohara M."/>
            <person name="Anda M."/>
            <person name="Niwa R."/>
            <person name="Jung-Hwan P."/>
            <person name="Sameshima-Saito R."/>
            <person name="Tokuda S."/>
            <person name="Yamamoto S."/>
            <person name="Yamamoto S."/>
            <person name="Yokoyama T."/>
            <person name="Akutsu T."/>
            <person name="Nakamura Y."/>
            <person name="Nakahira-Yanaka Y."/>
            <person name="Takada Hoshino Y."/>
            <person name="Hirakawa H."/>
            <person name="Mitsui H."/>
            <person name="Terasawa K."/>
            <person name="Itakura M."/>
            <person name="Sato S."/>
            <person name="Ikeda-Ohtsubo W."/>
            <person name="Sakakura N."/>
            <person name="Kaminuma E."/>
            <person name="Minamisawa K."/>
        </authorList>
    </citation>
    <scope>NUCLEOTIDE SEQUENCE [LARGE SCALE GENOMIC DNA]</scope>
    <source>
        <strain evidence="1 2">S23321</strain>
    </source>
</reference>
<keyword evidence="2" id="KW-1185">Reference proteome</keyword>
<organism evidence="1 2">
    <name type="scientific">Bradyrhizobium cosmicum</name>
    <dbReference type="NCBI Taxonomy" id="1404864"/>
    <lineage>
        <taxon>Bacteria</taxon>
        <taxon>Pseudomonadati</taxon>
        <taxon>Pseudomonadota</taxon>
        <taxon>Alphaproteobacteria</taxon>
        <taxon>Hyphomicrobiales</taxon>
        <taxon>Nitrobacteraceae</taxon>
        <taxon>Bradyrhizobium</taxon>
    </lineage>
</organism>